<evidence type="ECO:0000313" key="3">
    <source>
        <dbReference type="EMBL" id="TVY71220.1"/>
    </source>
</evidence>
<evidence type="ECO:0000256" key="2">
    <source>
        <dbReference type="ARBA" id="ARBA00008837"/>
    </source>
</evidence>
<dbReference type="InterPro" id="IPR027417">
    <property type="entry name" value="P-loop_NTPase"/>
</dbReference>
<name>A0A8T9BY11_9HELO</name>
<dbReference type="PANTHER" id="PTHR16184">
    <property type="entry name" value="ELONGATOR COMPLEX PROTEIN 6"/>
    <property type="match status" value="1"/>
</dbReference>
<protein>
    <recommendedName>
        <fullName evidence="5">Elongator complex protein 6</fullName>
    </recommendedName>
</protein>
<evidence type="ECO:0000313" key="4">
    <source>
        <dbReference type="Proteomes" id="UP000469558"/>
    </source>
</evidence>
<proteinExistence type="inferred from homology"/>
<dbReference type="GO" id="GO:0002098">
    <property type="term" value="P:tRNA wobble uridine modification"/>
    <property type="evidence" value="ECO:0007669"/>
    <property type="project" value="InterPro"/>
</dbReference>
<gene>
    <name evidence="3" type="ORF">LSUE1_G007580</name>
</gene>
<evidence type="ECO:0000256" key="1">
    <source>
        <dbReference type="ARBA" id="ARBA00005043"/>
    </source>
</evidence>
<dbReference type="EMBL" id="QGMK01001304">
    <property type="protein sequence ID" value="TVY71220.1"/>
    <property type="molecule type" value="Genomic_DNA"/>
</dbReference>
<comment type="caution">
    <text evidence="3">The sequence shown here is derived from an EMBL/GenBank/DDBJ whole genome shotgun (WGS) entry which is preliminary data.</text>
</comment>
<sequence length="291" mass="32331">MSSKIPPLLEPYLALPPEASLVLLTSVLGASTNWLVLRFLHSALASPEDEDTKVVFVSFMRDLAFWKEGSKRLGFDLEKLAVKKRFAFVDGLSGLFVPKQQMSSIGRVGEKVLNDPKLEHVSREILESIGNLKGSQEADGKIVLVIDQLDLFLAAAGQNFGAVNLADMLMDWREVLLQKPHFTKTFTEWKQEVHSTVVTLSADFPLVSAQQTPLERNHAVLLLSLAHQADFTMGLRLLDTGTARDVSGVVRITVGDQAMEDENDVQRRIEERELLYFVGADGGVRVFERGQ</sequence>
<dbReference type="OrthoDB" id="9995306at2759"/>
<comment type="similarity">
    <text evidence="2">Belongs to the ELP6 family.</text>
</comment>
<organism evidence="3 4">
    <name type="scientific">Lachnellula suecica</name>
    <dbReference type="NCBI Taxonomy" id="602035"/>
    <lineage>
        <taxon>Eukaryota</taxon>
        <taxon>Fungi</taxon>
        <taxon>Dikarya</taxon>
        <taxon>Ascomycota</taxon>
        <taxon>Pezizomycotina</taxon>
        <taxon>Leotiomycetes</taxon>
        <taxon>Helotiales</taxon>
        <taxon>Lachnaceae</taxon>
        <taxon>Lachnellula</taxon>
    </lineage>
</organism>
<dbReference type="PANTHER" id="PTHR16184:SF6">
    <property type="entry name" value="ELONGATOR COMPLEX PROTEIN 6"/>
    <property type="match status" value="1"/>
</dbReference>
<comment type="pathway">
    <text evidence="1">tRNA modification; 5-methoxycarbonylmethyl-2-thiouridine-tRNA biosynthesis.</text>
</comment>
<keyword evidence="4" id="KW-1185">Reference proteome</keyword>
<accession>A0A8T9BY11</accession>
<dbReference type="Proteomes" id="UP000469558">
    <property type="component" value="Unassembled WGS sequence"/>
</dbReference>
<reference evidence="3 4" key="1">
    <citation type="submission" date="2018-05" db="EMBL/GenBank/DDBJ databases">
        <title>Genome sequencing and assembly of the regulated plant pathogen Lachnellula willkommii and related sister species for the development of diagnostic species identification markers.</title>
        <authorList>
            <person name="Giroux E."/>
            <person name="Bilodeau G."/>
        </authorList>
    </citation>
    <scope>NUCLEOTIDE SEQUENCE [LARGE SCALE GENOMIC DNA]</scope>
    <source>
        <strain evidence="3 4">CBS 268.59</strain>
    </source>
</reference>
<dbReference type="Gene3D" id="3.40.50.300">
    <property type="entry name" value="P-loop containing nucleotide triphosphate hydrolases"/>
    <property type="match status" value="1"/>
</dbReference>
<evidence type="ECO:0008006" key="5">
    <source>
        <dbReference type="Google" id="ProtNLM"/>
    </source>
</evidence>
<dbReference type="CDD" id="cd19495">
    <property type="entry name" value="Elp6"/>
    <property type="match status" value="1"/>
</dbReference>
<dbReference type="AlphaFoldDB" id="A0A8T9BY11"/>
<dbReference type="InterPro" id="IPR018627">
    <property type="entry name" value="ELP6"/>
</dbReference>
<dbReference type="GO" id="GO:0033588">
    <property type="term" value="C:elongator holoenzyme complex"/>
    <property type="evidence" value="ECO:0007669"/>
    <property type="project" value="InterPro"/>
</dbReference>
<dbReference type="Pfam" id="PF09807">
    <property type="entry name" value="ELP6"/>
    <property type="match status" value="1"/>
</dbReference>